<evidence type="ECO:0000256" key="1">
    <source>
        <dbReference type="SAM" id="MobiDB-lite"/>
    </source>
</evidence>
<dbReference type="AlphaFoldDB" id="A0AAV4DB66"/>
<comment type="caution">
    <text evidence="2">The sequence shown here is derived from an EMBL/GenBank/DDBJ whole genome shotgun (WGS) entry which is preliminary data.</text>
</comment>
<protein>
    <submittedName>
        <fullName evidence="2">Uncharacterized protein</fullName>
    </submittedName>
</protein>
<evidence type="ECO:0000313" key="3">
    <source>
        <dbReference type="Proteomes" id="UP000735302"/>
    </source>
</evidence>
<gene>
    <name evidence="2" type="ORF">PoB_006800800</name>
</gene>
<organism evidence="2 3">
    <name type="scientific">Plakobranchus ocellatus</name>
    <dbReference type="NCBI Taxonomy" id="259542"/>
    <lineage>
        <taxon>Eukaryota</taxon>
        <taxon>Metazoa</taxon>
        <taxon>Spiralia</taxon>
        <taxon>Lophotrochozoa</taxon>
        <taxon>Mollusca</taxon>
        <taxon>Gastropoda</taxon>
        <taxon>Heterobranchia</taxon>
        <taxon>Euthyneura</taxon>
        <taxon>Panpulmonata</taxon>
        <taxon>Sacoglossa</taxon>
        <taxon>Placobranchoidea</taxon>
        <taxon>Plakobranchidae</taxon>
        <taxon>Plakobranchus</taxon>
    </lineage>
</organism>
<reference evidence="2 3" key="1">
    <citation type="journal article" date="2021" name="Elife">
        <title>Chloroplast acquisition without the gene transfer in kleptoplastic sea slugs, Plakobranchus ocellatus.</title>
        <authorList>
            <person name="Maeda T."/>
            <person name="Takahashi S."/>
            <person name="Yoshida T."/>
            <person name="Shimamura S."/>
            <person name="Takaki Y."/>
            <person name="Nagai Y."/>
            <person name="Toyoda A."/>
            <person name="Suzuki Y."/>
            <person name="Arimoto A."/>
            <person name="Ishii H."/>
            <person name="Satoh N."/>
            <person name="Nishiyama T."/>
            <person name="Hasebe M."/>
            <person name="Maruyama T."/>
            <person name="Minagawa J."/>
            <person name="Obokata J."/>
            <person name="Shigenobu S."/>
        </authorList>
    </citation>
    <scope>NUCLEOTIDE SEQUENCE [LARGE SCALE GENOMIC DNA]</scope>
</reference>
<accession>A0AAV4DB66</accession>
<evidence type="ECO:0000313" key="2">
    <source>
        <dbReference type="EMBL" id="GFO41503.1"/>
    </source>
</evidence>
<feature type="region of interest" description="Disordered" evidence="1">
    <location>
        <begin position="22"/>
        <end position="49"/>
    </location>
</feature>
<keyword evidence="3" id="KW-1185">Reference proteome</keyword>
<feature type="region of interest" description="Disordered" evidence="1">
    <location>
        <begin position="103"/>
        <end position="171"/>
    </location>
</feature>
<feature type="compositionally biased region" description="Polar residues" evidence="1">
    <location>
        <begin position="36"/>
        <end position="46"/>
    </location>
</feature>
<sequence>MAPTEDAEECFAPSWERDPVCAFHSLSSPSPPSSPRDQQFNSNSGRRNPLELSLNLQDLDNTCEIYFCGRDSSPALNTTGRQLAVPEASAAFRKAMGSIETLDLLGSSPSPKTPISSSPHSSPRLPAAPSSSSLTAPLRSPTSSKHQSSSSTSSSSSSSSSPSPSTPPTPTLAAALSLYLSLLKPDKPRRSKSGSKAWQPSVFLPSIFPSSSQPPAIFGEAEALKQQLFQRRGNHAEKHVSWADEFGSRSKLTSVRLIRPRLNVADAGKKSDGIVITPGRSILRDTGAK</sequence>
<proteinExistence type="predicted"/>
<dbReference type="EMBL" id="BLXT01007695">
    <property type="protein sequence ID" value="GFO41503.1"/>
    <property type="molecule type" value="Genomic_DNA"/>
</dbReference>
<name>A0AAV4DB66_9GAST</name>
<feature type="compositionally biased region" description="Low complexity" evidence="1">
    <location>
        <begin position="107"/>
        <end position="163"/>
    </location>
</feature>
<dbReference type="Proteomes" id="UP000735302">
    <property type="component" value="Unassembled WGS sequence"/>
</dbReference>